<dbReference type="RefSeq" id="XP_040880494.1">
    <property type="nucleotide sequence ID" value="XM_041026292.1"/>
</dbReference>
<dbReference type="PANTHER" id="PTHR38460:SF1">
    <property type="entry name" value="TAUTOMERASE YOLI-RELATED"/>
    <property type="match status" value="1"/>
</dbReference>
<evidence type="ECO:0000313" key="1">
    <source>
        <dbReference type="EMBL" id="KEQ63471.1"/>
    </source>
</evidence>
<dbReference type="Proteomes" id="UP000030672">
    <property type="component" value="Unassembled WGS sequence"/>
</dbReference>
<dbReference type="SUPFAM" id="SSF55331">
    <property type="entry name" value="Tautomerase/MIF"/>
    <property type="match status" value="1"/>
</dbReference>
<sequence>MPLVKIDVYKGVRSPAELQVLADTIHEALMHAFSAPLKDRFQVITQHEPGELIIQDNGLGFQRTNKLVLIQIFQQGRDVAAKQALYNSLAMLLGERCGLAGTDLMVSLSENKKEDWSFGDGKAQFLTNEL</sequence>
<dbReference type="Pfam" id="PF14552">
    <property type="entry name" value="Tautomerase_2"/>
    <property type="match status" value="1"/>
</dbReference>
<dbReference type="GeneID" id="63919665"/>
<dbReference type="InterPro" id="IPR014347">
    <property type="entry name" value="Tautomerase/MIF_sf"/>
</dbReference>
<evidence type="ECO:0000313" key="2">
    <source>
        <dbReference type="Proteomes" id="UP000030672"/>
    </source>
</evidence>
<keyword evidence="2" id="KW-1185">Reference proteome</keyword>
<reference evidence="1 2" key="1">
    <citation type="journal article" date="2014" name="BMC Genomics">
        <title>Genome sequencing of four Aureobasidium pullulans varieties: biotechnological potential, stress tolerance, and description of new species.</title>
        <authorList>
            <person name="Gostin Ar C."/>
            <person name="Ohm R.A."/>
            <person name="Kogej T."/>
            <person name="Sonjak S."/>
            <person name="Turk M."/>
            <person name="Zajc J."/>
            <person name="Zalar P."/>
            <person name="Grube M."/>
            <person name="Sun H."/>
            <person name="Han J."/>
            <person name="Sharma A."/>
            <person name="Chiniquy J."/>
            <person name="Ngan C.Y."/>
            <person name="Lipzen A."/>
            <person name="Barry K."/>
            <person name="Grigoriev I.V."/>
            <person name="Gunde-Cimerman N."/>
        </authorList>
    </citation>
    <scope>NUCLEOTIDE SEQUENCE [LARGE SCALE GENOMIC DNA]</scope>
    <source>
        <strain evidence="1 2">CBS 110374</strain>
    </source>
</reference>
<accession>A0A074WLZ6</accession>
<dbReference type="Gene3D" id="3.30.429.10">
    <property type="entry name" value="Macrophage Migration Inhibitory Factor"/>
    <property type="match status" value="1"/>
</dbReference>
<dbReference type="AlphaFoldDB" id="A0A074WLZ6"/>
<dbReference type="PANTHER" id="PTHR38460">
    <property type="entry name" value="TAUTOMERASE YOLI-RELATED"/>
    <property type="match status" value="1"/>
</dbReference>
<dbReference type="EMBL" id="KL584831">
    <property type="protein sequence ID" value="KEQ63471.1"/>
    <property type="molecule type" value="Genomic_DNA"/>
</dbReference>
<protein>
    <submittedName>
        <fullName evidence="1">Tautomerase/MIF</fullName>
    </submittedName>
</protein>
<proteinExistence type="predicted"/>
<name>A0A074WLZ6_AURM1</name>
<organism evidence="1 2">
    <name type="scientific">Aureobasidium melanogenum (strain CBS 110374)</name>
    <name type="common">Aureobasidium pullulans var. melanogenum</name>
    <dbReference type="NCBI Taxonomy" id="1043003"/>
    <lineage>
        <taxon>Eukaryota</taxon>
        <taxon>Fungi</taxon>
        <taxon>Dikarya</taxon>
        <taxon>Ascomycota</taxon>
        <taxon>Pezizomycotina</taxon>
        <taxon>Dothideomycetes</taxon>
        <taxon>Dothideomycetidae</taxon>
        <taxon>Dothideales</taxon>
        <taxon>Saccotheciaceae</taxon>
        <taxon>Aureobasidium</taxon>
    </lineage>
</organism>
<gene>
    <name evidence="1" type="ORF">M437DRAFT_74725</name>
</gene>
<dbReference type="InterPro" id="IPR037479">
    <property type="entry name" value="Tauto_MSAD"/>
</dbReference>
<dbReference type="HOGENOM" id="CLU_148073_0_0_1"/>